<evidence type="ECO:0000313" key="2">
    <source>
        <dbReference type="Proteomes" id="UP000756346"/>
    </source>
</evidence>
<sequence>MLSACTCYKHYCQLVEAMQLKDTSTSPGLIKHPFVNTSSFLWCFERLTDLAEHYWLLLNDHTALVRLRVTHPGVPYQHCSFTARLPGLWAGRTSATPSIKRGRQPAAVCRRPMLERKQGRPRLGSMLSCGSRWFVAGMSQFVQDLPPPFQQHLSMSPNRPKRTFGRHFAIRRPMLNTSLGEGI</sequence>
<accession>A0A9P8Y8L7</accession>
<dbReference type="EMBL" id="JAGTJQ010000004">
    <property type="protein sequence ID" value="KAH7033122.1"/>
    <property type="molecule type" value="Genomic_DNA"/>
</dbReference>
<keyword evidence="2" id="KW-1185">Reference proteome</keyword>
<gene>
    <name evidence="1" type="ORF">B0I36DRAFT_105256</name>
</gene>
<dbReference type="RefSeq" id="XP_046013954.1">
    <property type="nucleotide sequence ID" value="XM_046147782.1"/>
</dbReference>
<comment type="caution">
    <text evidence="1">The sequence shown here is derived from an EMBL/GenBank/DDBJ whole genome shotgun (WGS) entry which is preliminary data.</text>
</comment>
<name>A0A9P8Y8L7_9PEZI</name>
<dbReference type="AlphaFoldDB" id="A0A9P8Y8L7"/>
<protein>
    <submittedName>
        <fullName evidence="1">Uncharacterized protein</fullName>
    </submittedName>
</protein>
<reference evidence="1" key="1">
    <citation type="journal article" date="2021" name="Nat. Commun.">
        <title>Genetic determinants of endophytism in the Arabidopsis root mycobiome.</title>
        <authorList>
            <person name="Mesny F."/>
            <person name="Miyauchi S."/>
            <person name="Thiergart T."/>
            <person name="Pickel B."/>
            <person name="Atanasova L."/>
            <person name="Karlsson M."/>
            <person name="Huettel B."/>
            <person name="Barry K.W."/>
            <person name="Haridas S."/>
            <person name="Chen C."/>
            <person name="Bauer D."/>
            <person name="Andreopoulos W."/>
            <person name="Pangilinan J."/>
            <person name="LaButti K."/>
            <person name="Riley R."/>
            <person name="Lipzen A."/>
            <person name="Clum A."/>
            <person name="Drula E."/>
            <person name="Henrissat B."/>
            <person name="Kohler A."/>
            <person name="Grigoriev I.V."/>
            <person name="Martin F.M."/>
            <person name="Hacquard S."/>
        </authorList>
    </citation>
    <scope>NUCLEOTIDE SEQUENCE</scope>
    <source>
        <strain evidence="1">MPI-CAGE-CH-0230</strain>
    </source>
</reference>
<organism evidence="1 2">
    <name type="scientific">Microdochium trichocladiopsis</name>
    <dbReference type="NCBI Taxonomy" id="1682393"/>
    <lineage>
        <taxon>Eukaryota</taxon>
        <taxon>Fungi</taxon>
        <taxon>Dikarya</taxon>
        <taxon>Ascomycota</taxon>
        <taxon>Pezizomycotina</taxon>
        <taxon>Sordariomycetes</taxon>
        <taxon>Xylariomycetidae</taxon>
        <taxon>Xylariales</taxon>
        <taxon>Microdochiaceae</taxon>
        <taxon>Microdochium</taxon>
    </lineage>
</organism>
<proteinExistence type="predicted"/>
<dbReference type="GeneID" id="70177328"/>
<evidence type="ECO:0000313" key="1">
    <source>
        <dbReference type="EMBL" id="KAH7033122.1"/>
    </source>
</evidence>
<dbReference type="Proteomes" id="UP000756346">
    <property type="component" value="Unassembled WGS sequence"/>
</dbReference>